<organism evidence="4 5">
    <name type="scientific">Halobacteriovorax marinus (strain ATCC BAA-682 / DSM 15412 / SJ)</name>
    <name type="common">Bacteriovorax marinus</name>
    <dbReference type="NCBI Taxonomy" id="862908"/>
    <lineage>
        <taxon>Bacteria</taxon>
        <taxon>Pseudomonadati</taxon>
        <taxon>Bdellovibrionota</taxon>
        <taxon>Bacteriovoracia</taxon>
        <taxon>Bacteriovoracales</taxon>
        <taxon>Halobacteriovoraceae</taxon>
        <taxon>Halobacteriovorax</taxon>
    </lineage>
</organism>
<keyword evidence="2" id="KW-0067">ATP-binding</keyword>
<dbReference type="GO" id="GO:0051782">
    <property type="term" value="P:negative regulation of cell division"/>
    <property type="evidence" value="ECO:0007669"/>
    <property type="project" value="TreeGrafter"/>
</dbReference>
<dbReference type="GO" id="GO:0009898">
    <property type="term" value="C:cytoplasmic side of plasma membrane"/>
    <property type="evidence" value="ECO:0007669"/>
    <property type="project" value="TreeGrafter"/>
</dbReference>
<protein>
    <submittedName>
        <fullName evidence="4">Septum site-determining protein</fullName>
    </submittedName>
</protein>
<gene>
    <name evidence="4" type="primary">minD</name>
    <name evidence="4" type="ordered locus">BMS_0565</name>
</gene>
<dbReference type="PANTHER" id="PTHR43384">
    <property type="entry name" value="SEPTUM SITE-DETERMINING PROTEIN MIND HOMOLOG, CHLOROPLASTIC-RELATED"/>
    <property type="match status" value="1"/>
</dbReference>
<feature type="domain" description="AAA" evidence="3">
    <location>
        <begin position="42"/>
        <end position="193"/>
    </location>
</feature>
<sequence length="300" mass="33380">MFRLKIGDRMSTKSAAQWLVGQNRFEKKKTSTSGRKNFGSAKTISITSGKGGVGKTSISLKIAKVLAQKGYKTLVIDCDYNLSNTAVKLGLPLTDNFYSLLSAQKSFDECLIKHDGYYLLSGCNGSIDLLNDSIGIEKFIIDILVSHENEFDYILLDSPAGIGRENLTLNAYSDHRFVVVTPDRSSLTDSYSLMKILSTKYGVSENHLIVNKISSQKQYKRIIKTLGDTVDKFLNTRLKVLGGIDRKDISVDQFDKILFGGEDFSLHQNFINVVEMFSEENVGTLLPISEHGQEVHLNVC</sequence>
<dbReference type="eggNOG" id="COG0455">
    <property type="taxonomic scope" value="Bacteria"/>
</dbReference>
<dbReference type="GO" id="GO:0016887">
    <property type="term" value="F:ATP hydrolysis activity"/>
    <property type="evidence" value="ECO:0007669"/>
    <property type="project" value="TreeGrafter"/>
</dbReference>
<proteinExistence type="predicted"/>
<dbReference type="GO" id="GO:0005829">
    <property type="term" value="C:cytosol"/>
    <property type="evidence" value="ECO:0007669"/>
    <property type="project" value="TreeGrafter"/>
</dbReference>
<accession>E1X4P5</accession>
<dbReference type="Gene3D" id="3.40.50.300">
    <property type="entry name" value="P-loop containing nucleotide triphosphate hydrolases"/>
    <property type="match status" value="1"/>
</dbReference>
<evidence type="ECO:0000256" key="2">
    <source>
        <dbReference type="ARBA" id="ARBA00022840"/>
    </source>
</evidence>
<evidence type="ECO:0000313" key="4">
    <source>
        <dbReference type="EMBL" id="CBW25475.1"/>
    </source>
</evidence>
<name>E1X4P5_HALMS</name>
<dbReference type="Pfam" id="PF13614">
    <property type="entry name" value="AAA_31"/>
    <property type="match status" value="1"/>
</dbReference>
<keyword evidence="1" id="KW-0547">Nucleotide-binding</keyword>
<evidence type="ECO:0000259" key="3">
    <source>
        <dbReference type="Pfam" id="PF13614"/>
    </source>
</evidence>
<dbReference type="EMBL" id="FQ312005">
    <property type="protein sequence ID" value="CBW25475.1"/>
    <property type="molecule type" value="Genomic_DNA"/>
</dbReference>
<dbReference type="STRING" id="862908.BMS_0565"/>
<dbReference type="GO" id="GO:0005524">
    <property type="term" value="F:ATP binding"/>
    <property type="evidence" value="ECO:0007669"/>
    <property type="project" value="UniProtKB-KW"/>
</dbReference>
<dbReference type="InterPro" id="IPR025669">
    <property type="entry name" value="AAA_dom"/>
</dbReference>
<dbReference type="HOGENOM" id="CLU_926750_0_0_7"/>
<dbReference type="InterPro" id="IPR027417">
    <property type="entry name" value="P-loop_NTPase"/>
</dbReference>
<dbReference type="SUPFAM" id="SSF52540">
    <property type="entry name" value="P-loop containing nucleoside triphosphate hydrolases"/>
    <property type="match status" value="1"/>
</dbReference>
<dbReference type="KEGG" id="bmx:BMS_0565"/>
<evidence type="ECO:0000313" key="5">
    <source>
        <dbReference type="Proteomes" id="UP000008963"/>
    </source>
</evidence>
<dbReference type="InterPro" id="IPR050625">
    <property type="entry name" value="ParA/MinD_ATPase"/>
</dbReference>
<keyword evidence="5" id="KW-1185">Reference proteome</keyword>
<dbReference type="PATRIC" id="fig|862908.3.peg.543"/>
<dbReference type="Proteomes" id="UP000008963">
    <property type="component" value="Chromosome"/>
</dbReference>
<dbReference type="PANTHER" id="PTHR43384:SF4">
    <property type="entry name" value="CELLULOSE BIOSYNTHESIS PROTEIN BCSQ-RELATED"/>
    <property type="match status" value="1"/>
</dbReference>
<reference evidence="5" key="1">
    <citation type="journal article" date="2013" name="ISME J.">
        <title>A small predatory core genome in the divergent marine Bacteriovorax marinus SJ and the terrestrial Bdellovibrio bacteriovorus.</title>
        <authorList>
            <person name="Crossman L.C."/>
            <person name="Chen H."/>
            <person name="Cerdeno-Tarraga A.M."/>
            <person name="Brooks K."/>
            <person name="Quail M.A."/>
            <person name="Pineiro S.A."/>
            <person name="Hobley L."/>
            <person name="Sockett R.E."/>
            <person name="Bentley S.D."/>
            <person name="Parkhill J."/>
            <person name="Williams H.N."/>
            <person name="Stine O.C."/>
        </authorList>
    </citation>
    <scope>NUCLEOTIDE SEQUENCE [LARGE SCALE GENOMIC DNA]</scope>
    <source>
        <strain evidence="5">ATCC BAA-682 / DSM 15412 / SJ</strain>
    </source>
</reference>
<evidence type="ECO:0000256" key="1">
    <source>
        <dbReference type="ARBA" id="ARBA00022741"/>
    </source>
</evidence>
<dbReference type="AlphaFoldDB" id="E1X4P5"/>